<reference evidence="1" key="1">
    <citation type="submission" date="2022-01" db="EMBL/GenBank/DDBJ databases">
        <authorList>
            <person name="King R."/>
        </authorList>
    </citation>
    <scope>NUCLEOTIDE SEQUENCE</scope>
</reference>
<accession>A0A9P0DTL8</accession>
<evidence type="ECO:0000313" key="1">
    <source>
        <dbReference type="EMBL" id="CAH1183003.1"/>
    </source>
</evidence>
<evidence type="ECO:0000313" key="2">
    <source>
        <dbReference type="Proteomes" id="UP001152799"/>
    </source>
</evidence>
<organism evidence="1 2">
    <name type="scientific">Ceutorhynchus assimilis</name>
    <name type="common">cabbage seed weevil</name>
    <dbReference type="NCBI Taxonomy" id="467358"/>
    <lineage>
        <taxon>Eukaryota</taxon>
        <taxon>Metazoa</taxon>
        <taxon>Ecdysozoa</taxon>
        <taxon>Arthropoda</taxon>
        <taxon>Hexapoda</taxon>
        <taxon>Insecta</taxon>
        <taxon>Pterygota</taxon>
        <taxon>Neoptera</taxon>
        <taxon>Endopterygota</taxon>
        <taxon>Coleoptera</taxon>
        <taxon>Polyphaga</taxon>
        <taxon>Cucujiformia</taxon>
        <taxon>Curculionidae</taxon>
        <taxon>Ceutorhynchinae</taxon>
        <taxon>Ceutorhynchus</taxon>
    </lineage>
</organism>
<dbReference type="EMBL" id="CAKJTU040000001">
    <property type="protein sequence ID" value="CAH1183003.1"/>
    <property type="molecule type" value="Genomic_DNA"/>
</dbReference>
<keyword evidence="2" id="KW-1185">Reference proteome</keyword>
<name>A0A9P0DTL8_9CUCU</name>
<gene>
    <name evidence="1" type="ORF">CEUTPL_LOCUS14500</name>
</gene>
<dbReference type="OrthoDB" id="6781144at2759"/>
<dbReference type="AlphaFoldDB" id="A0A9P0DTL8"/>
<sequence>MGRVNNTIDKFGRQRVYNKHQFLRCTQRNGFKLTFDGHYDIEGKRLSNVAKPIADNDVNDLENRINERFKSTDKKMDDIGNIYISKDLENDKKIRNLERWMENNEKKLINIDTRKTVHDDKFQILRGASGIGFVKTPNDQFNNVGKRLMNVAISETSDDATTQQYVLTEIHKVRQELAQTINKIYQAIHESLISVDDRMVTFENKIKSNDAQEENIVKKIADLEKRMKQDMKILLGVERKADSMIAASKVRI</sequence>
<comment type="caution">
    <text evidence="1">The sequence shown here is derived from an EMBL/GenBank/DDBJ whole genome shotgun (WGS) entry which is preliminary data.</text>
</comment>
<proteinExistence type="predicted"/>
<dbReference type="Proteomes" id="UP001152799">
    <property type="component" value="Unassembled WGS sequence"/>
</dbReference>
<protein>
    <submittedName>
        <fullName evidence="1">Uncharacterized protein</fullName>
    </submittedName>
</protein>